<keyword evidence="3 9" id="KW-0812">Transmembrane</keyword>
<evidence type="ECO:0000313" key="10">
    <source>
        <dbReference type="EnsemblMetazoa" id="AFAF013923-PA"/>
    </source>
</evidence>
<evidence type="ECO:0000256" key="4">
    <source>
        <dbReference type="ARBA" id="ARBA00022989"/>
    </source>
</evidence>
<keyword evidence="5 9" id="KW-0472">Membrane</keyword>
<evidence type="ECO:0000256" key="5">
    <source>
        <dbReference type="ARBA" id="ARBA00023136"/>
    </source>
</evidence>
<accession>A0A182QNU9</accession>
<evidence type="ECO:0000256" key="6">
    <source>
        <dbReference type="ARBA" id="ARBA00023170"/>
    </source>
</evidence>
<dbReference type="PANTHER" id="PTHR42643">
    <property type="entry name" value="IONOTROPIC RECEPTOR 20A-RELATED"/>
    <property type="match status" value="1"/>
</dbReference>
<evidence type="ECO:0000256" key="3">
    <source>
        <dbReference type="ARBA" id="ARBA00022692"/>
    </source>
</evidence>
<organism evidence="10 11">
    <name type="scientific">Anopheles farauti</name>
    <dbReference type="NCBI Taxonomy" id="69004"/>
    <lineage>
        <taxon>Eukaryota</taxon>
        <taxon>Metazoa</taxon>
        <taxon>Ecdysozoa</taxon>
        <taxon>Arthropoda</taxon>
        <taxon>Hexapoda</taxon>
        <taxon>Insecta</taxon>
        <taxon>Pterygota</taxon>
        <taxon>Neoptera</taxon>
        <taxon>Endopterygota</taxon>
        <taxon>Diptera</taxon>
        <taxon>Nematocera</taxon>
        <taxon>Culicoidea</taxon>
        <taxon>Culicidae</taxon>
        <taxon>Anophelinae</taxon>
        <taxon>Anopheles</taxon>
    </lineage>
</organism>
<evidence type="ECO:0000256" key="1">
    <source>
        <dbReference type="ARBA" id="ARBA00004651"/>
    </source>
</evidence>
<dbReference type="EMBL" id="AXCN02001097">
    <property type="status" value="NOT_ANNOTATED_CDS"/>
    <property type="molecule type" value="Genomic_DNA"/>
</dbReference>
<keyword evidence="11" id="KW-1185">Reference proteome</keyword>
<keyword evidence="6" id="KW-0675">Receptor</keyword>
<dbReference type="EnsemblMetazoa" id="AFAF013923-RA">
    <property type="protein sequence ID" value="AFAF013923-PA"/>
    <property type="gene ID" value="AFAF013923"/>
</dbReference>
<dbReference type="GO" id="GO:0005886">
    <property type="term" value="C:plasma membrane"/>
    <property type="evidence" value="ECO:0007669"/>
    <property type="project" value="UniProtKB-SubCell"/>
</dbReference>
<dbReference type="STRING" id="69004.A0A182QNU9"/>
<dbReference type="VEuPathDB" id="VectorBase:AFAF013923"/>
<dbReference type="AlphaFoldDB" id="A0A182QNU9"/>
<evidence type="ECO:0000256" key="9">
    <source>
        <dbReference type="SAM" id="Phobius"/>
    </source>
</evidence>
<evidence type="ECO:0000256" key="7">
    <source>
        <dbReference type="ARBA" id="ARBA00023180"/>
    </source>
</evidence>
<protein>
    <submittedName>
        <fullName evidence="10">Uncharacterized protein</fullName>
    </submittedName>
</protein>
<proteinExistence type="predicted"/>
<keyword evidence="4 9" id="KW-1133">Transmembrane helix</keyword>
<feature type="transmembrane region" description="Helical" evidence="9">
    <location>
        <begin position="216"/>
        <end position="240"/>
    </location>
</feature>
<comment type="subcellular location">
    <subcellularLocation>
        <location evidence="1">Cell membrane</location>
        <topology evidence="1">Multi-pass membrane protein</topology>
    </subcellularLocation>
</comment>
<feature type="region of interest" description="Disordered" evidence="8">
    <location>
        <begin position="489"/>
        <end position="513"/>
    </location>
</feature>
<dbReference type="InterPro" id="IPR052192">
    <property type="entry name" value="Insect_Ionotropic_Sensory_Rcpt"/>
</dbReference>
<dbReference type="PANTHER" id="PTHR42643:SF35">
    <property type="entry name" value="IONOTROPIC RECEPTOR 68A, ISOFORM A"/>
    <property type="match status" value="1"/>
</dbReference>
<sequence length="513" mass="59000">MDEVNLCDRKCLTYLLTELQRILNPKGNKFVLLVTQAFREYDRNYLKQLKEALCNLGVGYSLLLSYARANSTGDPTLMTRISFQHMVTTSTADFSSFQDSFRLDLRSLDGMKLTARLINYFPFSYKTSRGHWDGTDFYMWSIMAGQLRLRLQMKYTAPGTSRKYEATDLIATRDMVVNDGLPKIYLGSRDYFCLMVPRPLQLHFIDALLQPFQNEVWILIGVLVGLRIVVGMLHVVGIYPKIIFHLEQPWYEWLTLASDVLTFLLVEAYLAQVTSLLLTLRYVEGPKSLDQFLAANISILEPFGQELSLAQVKPAQRALLKTRMVQRTTEERRSIALEDAYLEIRSRVMFLPSGKEPIDPVTGRRNYYILDEPLAVMRFQYSFTKDTAFKMVAERCLLQYEENGLRMHMDRFFERWAKIEHMRKQNGLNGTVLGFADLRSLWISDVTEHPAAPLCKLTWISLIEEECRRLPVRPDRTFAPEGLLSFDSSVDTSTTQAPFPSAPTGGEEDFAVI</sequence>
<reference evidence="11" key="1">
    <citation type="submission" date="2014-01" db="EMBL/GenBank/DDBJ databases">
        <title>The Genome Sequence of Anopheles farauti FAR1 (V2).</title>
        <authorList>
            <consortium name="The Broad Institute Genomics Platform"/>
            <person name="Neafsey D.E."/>
            <person name="Besansky N."/>
            <person name="Howell P."/>
            <person name="Walton C."/>
            <person name="Young S.K."/>
            <person name="Zeng Q."/>
            <person name="Gargeya S."/>
            <person name="Fitzgerald M."/>
            <person name="Haas B."/>
            <person name="Abouelleil A."/>
            <person name="Allen A.W."/>
            <person name="Alvarado L."/>
            <person name="Arachchi H.M."/>
            <person name="Berlin A.M."/>
            <person name="Chapman S.B."/>
            <person name="Gainer-Dewar J."/>
            <person name="Goldberg J."/>
            <person name="Griggs A."/>
            <person name="Gujja S."/>
            <person name="Hansen M."/>
            <person name="Howarth C."/>
            <person name="Imamovic A."/>
            <person name="Ireland A."/>
            <person name="Larimer J."/>
            <person name="McCowan C."/>
            <person name="Murphy C."/>
            <person name="Pearson M."/>
            <person name="Poon T.W."/>
            <person name="Priest M."/>
            <person name="Roberts A."/>
            <person name="Saif S."/>
            <person name="Shea T."/>
            <person name="Sisk P."/>
            <person name="Sykes S."/>
            <person name="Wortman J."/>
            <person name="Nusbaum C."/>
            <person name="Birren B."/>
        </authorList>
    </citation>
    <scope>NUCLEOTIDE SEQUENCE [LARGE SCALE GENOMIC DNA]</scope>
    <source>
        <strain evidence="11">FAR1</strain>
    </source>
</reference>
<evidence type="ECO:0000313" key="11">
    <source>
        <dbReference type="Proteomes" id="UP000075886"/>
    </source>
</evidence>
<feature type="compositionally biased region" description="Polar residues" evidence="8">
    <location>
        <begin position="489"/>
        <end position="498"/>
    </location>
</feature>
<reference evidence="10" key="2">
    <citation type="submission" date="2020-05" db="UniProtKB">
        <authorList>
            <consortium name="EnsemblMetazoa"/>
        </authorList>
    </citation>
    <scope>IDENTIFICATION</scope>
    <source>
        <strain evidence="10">FAR1</strain>
    </source>
</reference>
<keyword evidence="2" id="KW-1003">Cell membrane</keyword>
<dbReference type="Proteomes" id="UP000075886">
    <property type="component" value="Unassembled WGS sequence"/>
</dbReference>
<keyword evidence="7" id="KW-0325">Glycoprotein</keyword>
<name>A0A182QNU9_9DIPT</name>
<evidence type="ECO:0000256" key="8">
    <source>
        <dbReference type="SAM" id="MobiDB-lite"/>
    </source>
</evidence>
<evidence type="ECO:0000256" key="2">
    <source>
        <dbReference type="ARBA" id="ARBA00022475"/>
    </source>
</evidence>